<evidence type="ECO:0000256" key="2">
    <source>
        <dbReference type="ARBA" id="ARBA00022857"/>
    </source>
</evidence>
<dbReference type="Proteomes" id="UP000646827">
    <property type="component" value="Unassembled WGS sequence"/>
</dbReference>
<gene>
    <name evidence="6" type="ORF">INT45_011724</name>
</gene>
<evidence type="ECO:0000256" key="5">
    <source>
        <dbReference type="SAM" id="Phobius"/>
    </source>
</evidence>
<dbReference type="InterPro" id="IPR036291">
    <property type="entry name" value="NAD(P)-bd_dom_sf"/>
</dbReference>
<organism evidence="6 7">
    <name type="scientific">Circinella minor</name>
    <dbReference type="NCBI Taxonomy" id="1195481"/>
    <lineage>
        <taxon>Eukaryota</taxon>
        <taxon>Fungi</taxon>
        <taxon>Fungi incertae sedis</taxon>
        <taxon>Mucoromycota</taxon>
        <taxon>Mucoromycotina</taxon>
        <taxon>Mucoromycetes</taxon>
        <taxon>Mucorales</taxon>
        <taxon>Lichtheimiaceae</taxon>
        <taxon>Circinella</taxon>
    </lineage>
</organism>
<protein>
    <recommendedName>
        <fullName evidence="8">Oxidoreductase</fullName>
    </recommendedName>
</protein>
<dbReference type="PANTHER" id="PTHR44169">
    <property type="entry name" value="NADPH-DEPENDENT 1-ACYLDIHYDROXYACETONE PHOSPHATE REDUCTASE"/>
    <property type="match status" value="1"/>
</dbReference>
<dbReference type="EMBL" id="JAEPRB010000020">
    <property type="protein sequence ID" value="KAG2226107.1"/>
    <property type="molecule type" value="Genomic_DNA"/>
</dbReference>
<proteinExistence type="inferred from homology"/>
<dbReference type="Pfam" id="PF00106">
    <property type="entry name" value="adh_short"/>
    <property type="match status" value="1"/>
</dbReference>
<dbReference type="InterPro" id="IPR020904">
    <property type="entry name" value="Sc_DH/Rdtase_CS"/>
</dbReference>
<dbReference type="PRINTS" id="PR00080">
    <property type="entry name" value="SDRFAMILY"/>
</dbReference>
<dbReference type="PRINTS" id="PR00081">
    <property type="entry name" value="GDHRDH"/>
</dbReference>
<sequence>MSQVVLITGCTEGGIGNGLCQEFINKGFKVYATARRIESMNDLEGCEKLALDVTDQQSIDSTVQRVIDEAGHIDILINNAGAPGVGALLDIDLDTARKCVEVNVFGLLAMSRAVAKHMAKRGSGKIANVGSIVGYASTPWAGIYAMSKAAVHSLTDTLRMELAPFGIQAVVIAPGSIKSNFGKNSTNMISIPEDSFYSSVAEFIYARANMSQGPHSTPTNVFAAYVVSKLLKRSLPRYITYGTNSFTFLLFYYLPFFIREFVLSRRLGVNQIKSIANN</sequence>
<dbReference type="AlphaFoldDB" id="A0A8H7SDA2"/>
<dbReference type="FunFam" id="3.40.50.720:FF:000261">
    <property type="entry name" value="NADPH-dependent 1-acyldihydroxyacetone phosphate reductase"/>
    <property type="match status" value="1"/>
</dbReference>
<reference evidence="6 7" key="1">
    <citation type="submission" date="2020-12" db="EMBL/GenBank/DDBJ databases">
        <title>Metabolic potential, ecology and presence of endohyphal bacteria is reflected in genomic diversity of Mucoromycotina.</title>
        <authorList>
            <person name="Muszewska A."/>
            <person name="Okrasinska A."/>
            <person name="Steczkiewicz K."/>
            <person name="Drgas O."/>
            <person name="Orlowska M."/>
            <person name="Perlinska-Lenart U."/>
            <person name="Aleksandrzak-Piekarczyk T."/>
            <person name="Szatraj K."/>
            <person name="Zielenkiewicz U."/>
            <person name="Pilsyk S."/>
            <person name="Malc E."/>
            <person name="Mieczkowski P."/>
            <person name="Kruszewska J.S."/>
            <person name="Biernat P."/>
            <person name="Pawlowska J."/>
        </authorList>
    </citation>
    <scope>NUCLEOTIDE SEQUENCE [LARGE SCALE GENOMIC DNA]</scope>
    <source>
        <strain evidence="6 7">CBS 142.35</strain>
    </source>
</reference>
<evidence type="ECO:0008006" key="8">
    <source>
        <dbReference type="Google" id="ProtNLM"/>
    </source>
</evidence>
<keyword evidence="7" id="KW-1185">Reference proteome</keyword>
<keyword evidence="5" id="KW-0812">Transmembrane</keyword>
<dbReference type="PANTHER" id="PTHR44169:SF6">
    <property type="entry name" value="NADPH-DEPENDENT 1-ACYLDIHYDROXYACETONE PHOSPHATE REDUCTASE"/>
    <property type="match status" value="1"/>
</dbReference>
<evidence type="ECO:0000313" key="6">
    <source>
        <dbReference type="EMBL" id="KAG2226107.1"/>
    </source>
</evidence>
<comment type="caution">
    <text evidence="6">The sequence shown here is derived from an EMBL/GenBank/DDBJ whole genome shotgun (WGS) entry which is preliminary data.</text>
</comment>
<dbReference type="OrthoDB" id="2102561at2759"/>
<evidence type="ECO:0000256" key="3">
    <source>
        <dbReference type="ARBA" id="ARBA00023002"/>
    </source>
</evidence>
<dbReference type="InterPro" id="IPR002347">
    <property type="entry name" value="SDR_fam"/>
</dbReference>
<feature type="transmembrane region" description="Helical" evidence="5">
    <location>
        <begin position="238"/>
        <end position="258"/>
    </location>
</feature>
<evidence type="ECO:0000256" key="1">
    <source>
        <dbReference type="ARBA" id="ARBA00006484"/>
    </source>
</evidence>
<keyword evidence="5" id="KW-0472">Membrane</keyword>
<dbReference type="PROSITE" id="PS00061">
    <property type="entry name" value="ADH_SHORT"/>
    <property type="match status" value="1"/>
</dbReference>
<dbReference type="CDD" id="cd05374">
    <property type="entry name" value="17beta-HSD-like_SDR_c"/>
    <property type="match status" value="1"/>
</dbReference>
<accession>A0A8H7SDA2</accession>
<dbReference type="SUPFAM" id="SSF51735">
    <property type="entry name" value="NAD(P)-binding Rossmann-fold domains"/>
    <property type="match status" value="1"/>
</dbReference>
<keyword evidence="2" id="KW-0521">NADP</keyword>
<dbReference type="GO" id="GO:0005783">
    <property type="term" value="C:endoplasmic reticulum"/>
    <property type="evidence" value="ECO:0007669"/>
    <property type="project" value="TreeGrafter"/>
</dbReference>
<comment type="similarity">
    <text evidence="1 4">Belongs to the short-chain dehydrogenases/reductases (SDR) family.</text>
</comment>
<evidence type="ECO:0000256" key="4">
    <source>
        <dbReference type="RuleBase" id="RU000363"/>
    </source>
</evidence>
<dbReference type="GO" id="GO:0016491">
    <property type="term" value="F:oxidoreductase activity"/>
    <property type="evidence" value="ECO:0007669"/>
    <property type="project" value="UniProtKB-KW"/>
</dbReference>
<evidence type="ECO:0000313" key="7">
    <source>
        <dbReference type="Proteomes" id="UP000646827"/>
    </source>
</evidence>
<keyword evidence="3" id="KW-0560">Oxidoreductase</keyword>
<name>A0A8H7SDA2_9FUNG</name>
<keyword evidence="5" id="KW-1133">Transmembrane helix</keyword>
<dbReference type="Gene3D" id="3.40.50.720">
    <property type="entry name" value="NAD(P)-binding Rossmann-like Domain"/>
    <property type="match status" value="1"/>
</dbReference>